<accession>A0A6C0GWH6</accession>
<proteinExistence type="predicted"/>
<evidence type="ECO:0000313" key="1">
    <source>
        <dbReference type="EMBL" id="QHT72267.1"/>
    </source>
</evidence>
<organism evidence="1 2">
    <name type="scientific">Rhodocytophaga rosea</name>
    <dbReference type="NCBI Taxonomy" id="2704465"/>
    <lineage>
        <taxon>Bacteria</taxon>
        <taxon>Pseudomonadati</taxon>
        <taxon>Bacteroidota</taxon>
        <taxon>Cytophagia</taxon>
        <taxon>Cytophagales</taxon>
        <taxon>Rhodocytophagaceae</taxon>
        <taxon>Rhodocytophaga</taxon>
    </lineage>
</organism>
<dbReference type="AlphaFoldDB" id="A0A6C0GWH6"/>
<gene>
    <name evidence="1" type="ORF">GXP67_34730</name>
</gene>
<keyword evidence="2" id="KW-1185">Reference proteome</keyword>
<dbReference type="KEGG" id="rhoz:GXP67_34730"/>
<dbReference type="Pfam" id="PF08113">
    <property type="entry name" value="CoxIIa"/>
    <property type="match status" value="1"/>
</dbReference>
<protein>
    <submittedName>
        <fullName evidence="1">Cytochrome c oxidase subunit 2A</fullName>
    </submittedName>
</protein>
<sequence length="25" mass="3097">MYHTKRLIFWLTVFYCFLARTGSEL</sequence>
<dbReference type="EMBL" id="CP048222">
    <property type="protein sequence ID" value="QHT72267.1"/>
    <property type="molecule type" value="Genomic_DNA"/>
</dbReference>
<reference evidence="1 2" key="1">
    <citation type="submission" date="2020-01" db="EMBL/GenBank/DDBJ databases">
        <authorList>
            <person name="Kim M.K."/>
        </authorList>
    </citation>
    <scope>NUCLEOTIDE SEQUENCE [LARGE SCALE GENOMIC DNA]</scope>
    <source>
        <strain evidence="1 2">172606-1</strain>
    </source>
</reference>
<name>A0A6C0GWH6_9BACT</name>
<dbReference type="InterPro" id="IPR012538">
    <property type="entry name" value="Cyt_c_oxidase_su2a"/>
</dbReference>
<dbReference type="Proteomes" id="UP000480178">
    <property type="component" value="Chromosome"/>
</dbReference>
<evidence type="ECO:0000313" key="2">
    <source>
        <dbReference type="Proteomes" id="UP000480178"/>
    </source>
</evidence>